<evidence type="ECO:0000313" key="3">
    <source>
        <dbReference type="Proteomes" id="UP000503462"/>
    </source>
</evidence>
<dbReference type="Proteomes" id="UP000503462">
    <property type="component" value="Chromosome 3"/>
</dbReference>
<dbReference type="OrthoDB" id="2530523at2759"/>
<proteinExistence type="predicted"/>
<feature type="compositionally biased region" description="Polar residues" evidence="1">
    <location>
        <begin position="158"/>
        <end position="172"/>
    </location>
</feature>
<feature type="compositionally biased region" description="Polar residues" evidence="1">
    <location>
        <begin position="115"/>
        <end position="129"/>
    </location>
</feature>
<sequence length="298" mass="31890">MSQLDYQSAFPPGSFFHNQALAQQQGQQGFHGAAQSTGQEQSPKPAAQHFLSQQQLQLELQAQHQQRSGVATDGMYNASSAQPAGPFSSAPYSQPIPAGTALAAQQQAALRHSASPHQPNSPFAAGTSQAPPPQQIRYPMAAPPLPNTPLNTQQPTTISNPSTPLSPSSQNTEQSRIKLILEINADLLEEISNLQAQGKGGLTSAQKAVNKDDKIATDEYISTLRRVQANLAYLAPRGNVPGSAQKQVPGPAHMTPPPQMPQLQAKYDRLKELFPGWRGLEQLQQSGTARTNMNGTPS</sequence>
<keyword evidence="3" id="KW-1185">Reference proteome</keyword>
<feature type="compositionally biased region" description="Low complexity" evidence="1">
    <location>
        <begin position="101"/>
        <end position="110"/>
    </location>
</feature>
<gene>
    <name evidence="2" type="ORF">AMS68_004404</name>
</gene>
<name>A0A6H0XVV0_9PEZI</name>
<feature type="region of interest" description="Disordered" evidence="1">
    <location>
        <begin position="238"/>
        <end position="261"/>
    </location>
</feature>
<accession>A0A6H0XVV0</accession>
<dbReference type="AlphaFoldDB" id="A0A6H0XVV0"/>
<evidence type="ECO:0000313" key="2">
    <source>
        <dbReference type="EMBL" id="QIW98886.1"/>
    </source>
</evidence>
<feature type="compositionally biased region" description="Low complexity" evidence="1">
    <location>
        <begin position="19"/>
        <end position="35"/>
    </location>
</feature>
<evidence type="ECO:0000256" key="1">
    <source>
        <dbReference type="SAM" id="MobiDB-lite"/>
    </source>
</evidence>
<reference evidence="2 3" key="1">
    <citation type="journal article" date="2016" name="Sci. Rep.">
        <title>Peltaster fructicola genome reveals evolution from an invasive phytopathogen to an ectophytic parasite.</title>
        <authorList>
            <person name="Xu C."/>
            <person name="Chen H."/>
            <person name="Gleason M.L."/>
            <person name="Xu J.R."/>
            <person name="Liu H."/>
            <person name="Zhang R."/>
            <person name="Sun G."/>
        </authorList>
    </citation>
    <scope>NUCLEOTIDE SEQUENCE [LARGE SCALE GENOMIC DNA]</scope>
    <source>
        <strain evidence="2 3">LNHT1506</strain>
    </source>
</reference>
<feature type="compositionally biased region" description="Low complexity" evidence="1">
    <location>
        <begin position="46"/>
        <end position="66"/>
    </location>
</feature>
<organism evidence="2 3">
    <name type="scientific">Peltaster fructicola</name>
    <dbReference type="NCBI Taxonomy" id="286661"/>
    <lineage>
        <taxon>Eukaryota</taxon>
        <taxon>Fungi</taxon>
        <taxon>Dikarya</taxon>
        <taxon>Ascomycota</taxon>
        <taxon>Pezizomycotina</taxon>
        <taxon>Dothideomycetes</taxon>
        <taxon>Dothideomycetes incertae sedis</taxon>
        <taxon>Peltaster</taxon>
    </lineage>
</organism>
<feature type="region of interest" description="Disordered" evidence="1">
    <location>
        <begin position="1"/>
        <end position="172"/>
    </location>
</feature>
<protein>
    <submittedName>
        <fullName evidence="2">Uncharacterized protein</fullName>
    </submittedName>
</protein>
<dbReference type="EMBL" id="CP051141">
    <property type="protein sequence ID" value="QIW98886.1"/>
    <property type="molecule type" value="Genomic_DNA"/>
</dbReference>
<feature type="compositionally biased region" description="Low complexity" evidence="1">
    <location>
        <begin position="148"/>
        <end position="157"/>
    </location>
</feature>